<comment type="caution">
    <text evidence="2">The sequence shown here is derived from an EMBL/GenBank/DDBJ whole genome shotgun (WGS) entry which is preliminary data.</text>
</comment>
<feature type="domain" description="Tautomerase cis-CaaD-like" evidence="1">
    <location>
        <begin position="1"/>
        <end position="137"/>
    </location>
</feature>
<proteinExistence type="predicted"/>
<dbReference type="AlphaFoldDB" id="A0A8J3X0Z5"/>
<gene>
    <name evidence="2" type="ORF">Pme01_28380</name>
</gene>
<dbReference type="RefSeq" id="WP_168116760.1">
    <property type="nucleotide sequence ID" value="NZ_BOON01000027.1"/>
</dbReference>
<dbReference type="InterPro" id="IPR014347">
    <property type="entry name" value="Tautomerase/MIF_sf"/>
</dbReference>
<protein>
    <recommendedName>
        <fullName evidence="1">Tautomerase cis-CaaD-like domain-containing protein</fullName>
    </recommendedName>
</protein>
<reference evidence="2" key="1">
    <citation type="submission" date="2021-01" db="EMBL/GenBank/DDBJ databases">
        <title>Whole genome shotgun sequence of Planosporangium mesophilum NBRC 109066.</title>
        <authorList>
            <person name="Komaki H."/>
            <person name="Tamura T."/>
        </authorList>
    </citation>
    <scope>NUCLEOTIDE SEQUENCE</scope>
    <source>
        <strain evidence="2">NBRC 109066</strain>
    </source>
</reference>
<name>A0A8J3X0Z5_9ACTN</name>
<dbReference type="EMBL" id="BOON01000027">
    <property type="protein sequence ID" value="GII23241.1"/>
    <property type="molecule type" value="Genomic_DNA"/>
</dbReference>
<dbReference type="Pfam" id="PF14832">
    <property type="entry name" value="Tautomerase_3"/>
    <property type="match status" value="1"/>
</dbReference>
<sequence>MPMWHVYHPEGTYTAKERQEFAAQVTALYADLVEIPRFYVSVAFHEFSAEEFFVGGEPNDRYVRIWIDHIARRTPDPSRRRWWMDTINQTLAPFLKDRRLHWEIHIDETPFEFWTIDGYFPPAPGSADERRWAAQNRPSPLIGD</sequence>
<dbReference type="Gene3D" id="3.30.429.10">
    <property type="entry name" value="Macrophage Migration Inhibitory Factor"/>
    <property type="match status" value="1"/>
</dbReference>
<evidence type="ECO:0000259" key="1">
    <source>
        <dbReference type="Pfam" id="PF14832"/>
    </source>
</evidence>
<evidence type="ECO:0000313" key="3">
    <source>
        <dbReference type="Proteomes" id="UP000599074"/>
    </source>
</evidence>
<organism evidence="2 3">
    <name type="scientific">Planosporangium mesophilum</name>
    <dbReference type="NCBI Taxonomy" id="689768"/>
    <lineage>
        <taxon>Bacteria</taxon>
        <taxon>Bacillati</taxon>
        <taxon>Actinomycetota</taxon>
        <taxon>Actinomycetes</taxon>
        <taxon>Micromonosporales</taxon>
        <taxon>Micromonosporaceae</taxon>
        <taxon>Planosporangium</taxon>
    </lineage>
</organism>
<dbReference type="InterPro" id="IPR028116">
    <property type="entry name" value="Cis-CaaD-like"/>
</dbReference>
<dbReference type="SUPFAM" id="SSF55331">
    <property type="entry name" value="Tautomerase/MIF"/>
    <property type="match status" value="1"/>
</dbReference>
<dbReference type="Proteomes" id="UP000599074">
    <property type="component" value="Unassembled WGS sequence"/>
</dbReference>
<keyword evidence="3" id="KW-1185">Reference proteome</keyword>
<accession>A0A8J3X0Z5</accession>
<evidence type="ECO:0000313" key="2">
    <source>
        <dbReference type="EMBL" id="GII23241.1"/>
    </source>
</evidence>